<comment type="caution">
    <text evidence="1">The sequence shown here is derived from an EMBL/GenBank/DDBJ whole genome shotgun (WGS) entry which is preliminary data.</text>
</comment>
<accession>A0A134CLV2</accession>
<protein>
    <submittedName>
        <fullName evidence="1">Uncharacterized protein</fullName>
    </submittedName>
</protein>
<dbReference type="STRING" id="1588748.HMPREF3182_00110"/>
<gene>
    <name evidence="1" type="ORF">HMPREF3182_00110</name>
</gene>
<dbReference type="EMBL" id="LSDT01000002">
    <property type="protein sequence ID" value="KXB93192.1"/>
    <property type="molecule type" value="Genomic_DNA"/>
</dbReference>
<keyword evidence="2" id="KW-1185">Reference proteome</keyword>
<sequence>MLFLHGYLFHNKQHLFGRKFMHGVFYRFFKICKLIHVYGL</sequence>
<dbReference type="Proteomes" id="UP000070160">
    <property type="component" value="Unassembled WGS sequence"/>
</dbReference>
<organism evidence="1 2">
    <name type="scientific">Megasphaera hutchinsoni</name>
    <dbReference type="NCBI Taxonomy" id="1588748"/>
    <lineage>
        <taxon>Bacteria</taxon>
        <taxon>Bacillati</taxon>
        <taxon>Bacillota</taxon>
        <taxon>Negativicutes</taxon>
        <taxon>Veillonellales</taxon>
        <taxon>Veillonellaceae</taxon>
        <taxon>Megasphaera</taxon>
    </lineage>
</organism>
<name>A0A134CLV2_9FIRM</name>
<reference evidence="2" key="1">
    <citation type="submission" date="2016-01" db="EMBL/GenBank/DDBJ databases">
        <authorList>
            <person name="Mitreva M."/>
            <person name="Pepin K.H."/>
            <person name="Mihindukulasuriya K.A."/>
            <person name="Fulton R."/>
            <person name="Fronick C."/>
            <person name="O'Laughlin M."/>
            <person name="Miner T."/>
            <person name="Herter B."/>
            <person name="Rosa B.A."/>
            <person name="Cordes M."/>
            <person name="Tomlinson C."/>
            <person name="Wollam A."/>
            <person name="Palsikar V.B."/>
            <person name="Mardis E.R."/>
            <person name="Wilson R.K."/>
        </authorList>
    </citation>
    <scope>NUCLEOTIDE SEQUENCE [LARGE SCALE GENOMIC DNA]</scope>
    <source>
        <strain evidence="2">KA00182</strain>
    </source>
</reference>
<proteinExistence type="predicted"/>
<dbReference type="AlphaFoldDB" id="A0A134CLV2"/>
<evidence type="ECO:0000313" key="1">
    <source>
        <dbReference type="EMBL" id="KXB93192.1"/>
    </source>
</evidence>
<evidence type="ECO:0000313" key="2">
    <source>
        <dbReference type="Proteomes" id="UP000070160"/>
    </source>
</evidence>